<comment type="caution">
    <text evidence="3">The sequence shown here is derived from an EMBL/GenBank/DDBJ whole genome shotgun (WGS) entry which is preliminary data.</text>
</comment>
<reference evidence="4" key="1">
    <citation type="submission" date="2018-12" db="EMBL/GenBank/DDBJ databases">
        <title>Bacillus chawlae sp. nov., Bacillus glennii sp. nov., and Bacillus saganii sp. nov. Isolated from the Vehicle Assembly Building at Kennedy Space Center where the Viking Spacecraft were Assembled.</title>
        <authorList>
            <person name="Seuylemezian A."/>
            <person name="Vaishampayan P."/>
        </authorList>
    </citation>
    <scope>NUCLEOTIDE SEQUENCE [LARGE SCALE GENOMIC DNA]</scope>
    <source>
        <strain evidence="4">DSM 13966</strain>
    </source>
</reference>
<proteinExistence type="predicted"/>
<evidence type="ECO:0000256" key="1">
    <source>
        <dbReference type="ARBA" id="ARBA00022729"/>
    </source>
</evidence>
<dbReference type="Proteomes" id="UP000279911">
    <property type="component" value="Unassembled WGS sequence"/>
</dbReference>
<evidence type="ECO:0000256" key="2">
    <source>
        <dbReference type="SAM" id="SignalP"/>
    </source>
</evidence>
<feature type="chain" id="PRO_5018609208" description="DUF4825 domain-containing protein" evidence="2">
    <location>
        <begin position="21"/>
        <end position="267"/>
    </location>
</feature>
<gene>
    <name evidence="3" type="ORF">EJA10_08205</name>
</gene>
<sequence length="267" mass="31250">MKKIIIFVSLLLFLSGCSQAEKEMGFQKDETLTVIIGDEQKVTLRIENKGGYTKKEIDHITAQFRKVMKNFEKETNILHLQGVWVTLLRNDETTYNESHNEENKITLYDATDETQFYYVLLLNAILSPYDYSFSGEFVRDGLANYFEEKYTNSFYEESHSIMKFCLEHDCQYPIEELFTSSGYEQNVVNGDDYWVAANQISSFSTFLIDTYGMDKFEELYKSINIESNLENIYVKSAEELENEWIAFLKTNSFDELSEDTKHILSVR</sequence>
<evidence type="ECO:0008006" key="5">
    <source>
        <dbReference type="Google" id="ProtNLM"/>
    </source>
</evidence>
<dbReference type="RefSeq" id="WP_125479530.1">
    <property type="nucleotide sequence ID" value="NZ_RSFW01000010.1"/>
</dbReference>
<name>A0A3R9F2Q8_9BACI</name>
<dbReference type="PROSITE" id="PS51257">
    <property type="entry name" value="PROKAR_LIPOPROTEIN"/>
    <property type="match status" value="1"/>
</dbReference>
<protein>
    <recommendedName>
        <fullName evidence="5">DUF4825 domain-containing protein</fullName>
    </recommendedName>
</protein>
<accession>A0A3R9F2Q8</accession>
<evidence type="ECO:0000313" key="3">
    <source>
        <dbReference type="EMBL" id="RSD27752.1"/>
    </source>
</evidence>
<evidence type="ECO:0000313" key="4">
    <source>
        <dbReference type="Proteomes" id="UP000279911"/>
    </source>
</evidence>
<dbReference type="OrthoDB" id="1947591at2"/>
<dbReference type="AlphaFoldDB" id="A0A3R9F2Q8"/>
<organism evidence="3 4">
    <name type="scientific">Mesobacillus subterraneus</name>
    <dbReference type="NCBI Taxonomy" id="285983"/>
    <lineage>
        <taxon>Bacteria</taxon>
        <taxon>Bacillati</taxon>
        <taxon>Bacillota</taxon>
        <taxon>Bacilli</taxon>
        <taxon>Bacillales</taxon>
        <taxon>Bacillaceae</taxon>
        <taxon>Mesobacillus</taxon>
    </lineage>
</organism>
<dbReference type="EMBL" id="RSFW01000010">
    <property type="protein sequence ID" value="RSD27752.1"/>
    <property type="molecule type" value="Genomic_DNA"/>
</dbReference>
<feature type="signal peptide" evidence="2">
    <location>
        <begin position="1"/>
        <end position="20"/>
    </location>
</feature>
<dbReference type="Pfam" id="PF08139">
    <property type="entry name" value="LPAM_1"/>
    <property type="match status" value="1"/>
</dbReference>
<keyword evidence="1 2" id="KW-0732">Signal</keyword>
<dbReference type="InterPro" id="IPR012640">
    <property type="entry name" value="Membr_lipoprot_lipid_attach_CS"/>
</dbReference>